<dbReference type="AlphaFoldDB" id="A0AAD6ZTA8"/>
<sequence>MCLPLHVAKALQRQNPFAHGDGITAFGQTPLSTPTACIYGSTRGTRVRKGRQQKAKTGTSGVGLVSTGDAEDLDAEVAVESLPMLKQFQRGRTSASATPTRDMLIFGGTQVTWMRI</sequence>
<organism evidence="1 2">
    <name type="scientific">Mycena albidolilacea</name>
    <dbReference type="NCBI Taxonomy" id="1033008"/>
    <lineage>
        <taxon>Eukaryota</taxon>
        <taxon>Fungi</taxon>
        <taxon>Dikarya</taxon>
        <taxon>Basidiomycota</taxon>
        <taxon>Agaricomycotina</taxon>
        <taxon>Agaricomycetes</taxon>
        <taxon>Agaricomycetidae</taxon>
        <taxon>Agaricales</taxon>
        <taxon>Marasmiineae</taxon>
        <taxon>Mycenaceae</taxon>
        <taxon>Mycena</taxon>
    </lineage>
</organism>
<name>A0AAD6ZTA8_9AGAR</name>
<keyword evidence="2" id="KW-1185">Reference proteome</keyword>
<comment type="caution">
    <text evidence="1">The sequence shown here is derived from an EMBL/GenBank/DDBJ whole genome shotgun (WGS) entry which is preliminary data.</text>
</comment>
<gene>
    <name evidence="1" type="ORF">DFH08DRAFT_813036</name>
</gene>
<evidence type="ECO:0000313" key="1">
    <source>
        <dbReference type="EMBL" id="KAJ7337715.1"/>
    </source>
</evidence>
<reference evidence="1" key="1">
    <citation type="submission" date="2023-03" db="EMBL/GenBank/DDBJ databases">
        <title>Massive genome expansion in bonnet fungi (Mycena s.s.) driven by repeated elements and novel gene families across ecological guilds.</title>
        <authorList>
            <consortium name="Lawrence Berkeley National Laboratory"/>
            <person name="Harder C.B."/>
            <person name="Miyauchi S."/>
            <person name="Viragh M."/>
            <person name="Kuo A."/>
            <person name="Thoen E."/>
            <person name="Andreopoulos B."/>
            <person name="Lu D."/>
            <person name="Skrede I."/>
            <person name="Drula E."/>
            <person name="Henrissat B."/>
            <person name="Morin E."/>
            <person name="Kohler A."/>
            <person name="Barry K."/>
            <person name="LaButti K."/>
            <person name="Morin E."/>
            <person name="Salamov A."/>
            <person name="Lipzen A."/>
            <person name="Mereny Z."/>
            <person name="Hegedus B."/>
            <person name="Baldrian P."/>
            <person name="Stursova M."/>
            <person name="Weitz H."/>
            <person name="Taylor A."/>
            <person name="Grigoriev I.V."/>
            <person name="Nagy L.G."/>
            <person name="Martin F."/>
            <person name="Kauserud H."/>
        </authorList>
    </citation>
    <scope>NUCLEOTIDE SEQUENCE</scope>
    <source>
        <strain evidence="1">CBHHK002</strain>
    </source>
</reference>
<protein>
    <submittedName>
        <fullName evidence="1">Uncharacterized protein</fullName>
    </submittedName>
</protein>
<proteinExistence type="predicted"/>
<accession>A0AAD6ZTA8</accession>
<dbReference type="EMBL" id="JARIHO010000029">
    <property type="protein sequence ID" value="KAJ7337715.1"/>
    <property type="molecule type" value="Genomic_DNA"/>
</dbReference>
<evidence type="ECO:0000313" key="2">
    <source>
        <dbReference type="Proteomes" id="UP001218218"/>
    </source>
</evidence>
<dbReference type="Proteomes" id="UP001218218">
    <property type="component" value="Unassembled WGS sequence"/>
</dbReference>